<proteinExistence type="predicted"/>
<keyword evidence="3" id="KW-1185">Reference proteome</keyword>
<evidence type="ECO:0000256" key="1">
    <source>
        <dbReference type="SAM" id="Phobius"/>
    </source>
</evidence>
<name>A0A2S4N7E7_9FLAO</name>
<dbReference type="OrthoDB" id="1362628at2"/>
<keyword evidence="1" id="KW-0812">Transmembrane</keyword>
<sequence>MYRKKPTPKKRQDPNRFWRLNNWKMWAWLITGIIVFFPLFRFVRKQLQLNKDQRTELDKDKSFTENQNPIVAQKKADEITTRTDIQAAAKSLAHNLGTKYSDANNWYDWLDPRGWTENDKAVADTLIYQRKNFKKLEQLYYSIYTNSRSLKDDVLKLLDEAELKRVRKYLSI</sequence>
<reference evidence="2 3" key="1">
    <citation type="submission" date="2018-01" db="EMBL/GenBank/DDBJ databases">
        <title>Genomic Encyclopedia of Type Strains, Phase I: the one thousand microbial genomes (KMG-I) project.</title>
        <authorList>
            <person name="Goeker M."/>
        </authorList>
    </citation>
    <scope>NUCLEOTIDE SEQUENCE [LARGE SCALE GENOMIC DNA]</scope>
    <source>
        <strain evidence="2 3">DSM 17960</strain>
    </source>
</reference>
<gene>
    <name evidence="2" type="ORF">Q361_10941</name>
</gene>
<evidence type="ECO:0000313" key="2">
    <source>
        <dbReference type="EMBL" id="POS01581.1"/>
    </source>
</evidence>
<evidence type="ECO:0000313" key="3">
    <source>
        <dbReference type="Proteomes" id="UP000237056"/>
    </source>
</evidence>
<dbReference type="EMBL" id="PQNY01000009">
    <property type="protein sequence ID" value="POS01581.1"/>
    <property type="molecule type" value="Genomic_DNA"/>
</dbReference>
<protein>
    <submittedName>
        <fullName evidence="2">Uncharacterized protein</fullName>
    </submittedName>
</protein>
<dbReference type="AlphaFoldDB" id="A0A2S4N7E7"/>
<keyword evidence="1" id="KW-1133">Transmembrane helix</keyword>
<feature type="transmembrane region" description="Helical" evidence="1">
    <location>
        <begin position="25"/>
        <end position="43"/>
    </location>
</feature>
<dbReference type="Proteomes" id="UP000237056">
    <property type="component" value="Unassembled WGS sequence"/>
</dbReference>
<dbReference type="RefSeq" id="WP_103726179.1">
    <property type="nucleotide sequence ID" value="NZ_PQNY01000009.1"/>
</dbReference>
<keyword evidence="1" id="KW-0472">Membrane</keyword>
<organism evidence="2 3">
    <name type="scientific">Flavobacterium croceum DSM 17960</name>
    <dbReference type="NCBI Taxonomy" id="1121886"/>
    <lineage>
        <taxon>Bacteria</taxon>
        <taxon>Pseudomonadati</taxon>
        <taxon>Bacteroidota</taxon>
        <taxon>Flavobacteriia</taxon>
        <taxon>Flavobacteriales</taxon>
        <taxon>Flavobacteriaceae</taxon>
        <taxon>Flavobacterium</taxon>
    </lineage>
</organism>
<comment type="caution">
    <text evidence="2">The sequence shown here is derived from an EMBL/GenBank/DDBJ whole genome shotgun (WGS) entry which is preliminary data.</text>
</comment>
<accession>A0A2S4N7E7</accession>